<dbReference type="EMBL" id="JBHTCH010000020">
    <property type="protein sequence ID" value="MFC7361970.1"/>
    <property type="molecule type" value="Genomic_DNA"/>
</dbReference>
<dbReference type="PANTHER" id="PTHR47691:SF3">
    <property type="entry name" value="HTH-TYPE TRANSCRIPTIONAL REGULATOR RV0890C-RELATED"/>
    <property type="match status" value="1"/>
</dbReference>
<dbReference type="InterPro" id="IPR041664">
    <property type="entry name" value="AAA_16"/>
</dbReference>
<keyword evidence="2 3" id="KW-0238">DNA-binding</keyword>
<dbReference type="SMART" id="SM01043">
    <property type="entry name" value="BTAD"/>
    <property type="match status" value="1"/>
</dbReference>
<dbReference type="Proteomes" id="UP001596524">
    <property type="component" value="Unassembled WGS sequence"/>
</dbReference>
<dbReference type="SUPFAM" id="SSF52540">
    <property type="entry name" value="P-loop containing nucleoside triphosphate hydrolases"/>
    <property type="match status" value="1"/>
</dbReference>
<feature type="DNA-binding region" description="OmpR/PhoB-type" evidence="3">
    <location>
        <begin position="3"/>
        <end position="104"/>
    </location>
</feature>
<dbReference type="CDD" id="cd15831">
    <property type="entry name" value="BTAD"/>
    <property type="match status" value="1"/>
</dbReference>
<dbReference type="SUPFAM" id="SSF48452">
    <property type="entry name" value="TPR-like"/>
    <property type="match status" value="3"/>
</dbReference>
<dbReference type="Pfam" id="PF03704">
    <property type="entry name" value="BTAD"/>
    <property type="match status" value="1"/>
</dbReference>
<dbReference type="Pfam" id="PF13191">
    <property type="entry name" value="AAA_16"/>
    <property type="match status" value="1"/>
</dbReference>
<evidence type="ECO:0000313" key="6">
    <source>
        <dbReference type="Proteomes" id="UP001596524"/>
    </source>
</evidence>
<accession>A0ABW2N7S2</accession>
<dbReference type="PANTHER" id="PTHR47691">
    <property type="entry name" value="REGULATOR-RELATED"/>
    <property type="match status" value="1"/>
</dbReference>
<dbReference type="InterPro" id="IPR011990">
    <property type="entry name" value="TPR-like_helical_dom_sf"/>
</dbReference>
<dbReference type="SUPFAM" id="SSF46894">
    <property type="entry name" value="C-terminal effector domain of the bipartite response regulators"/>
    <property type="match status" value="1"/>
</dbReference>
<name>A0ABW2N7S2_9ACTN</name>
<dbReference type="InterPro" id="IPR016032">
    <property type="entry name" value="Sig_transdc_resp-reg_C-effctor"/>
</dbReference>
<dbReference type="InterPro" id="IPR005158">
    <property type="entry name" value="BTAD"/>
</dbReference>
<feature type="domain" description="OmpR/PhoB-type" evidence="4">
    <location>
        <begin position="3"/>
        <end position="104"/>
    </location>
</feature>
<comment type="similarity">
    <text evidence="1">Belongs to the AfsR/DnrI/RedD regulatory family.</text>
</comment>
<dbReference type="Gene3D" id="1.10.10.10">
    <property type="entry name" value="Winged helix-like DNA-binding domain superfamily/Winged helix DNA-binding domain"/>
    <property type="match status" value="1"/>
</dbReference>
<gene>
    <name evidence="5" type="ORF">ACFQO6_16980</name>
</gene>
<dbReference type="InterPro" id="IPR001867">
    <property type="entry name" value="OmpR/PhoB-type_DNA-bd"/>
</dbReference>
<dbReference type="InterPro" id="IPR027417">
    <property type="entry name" value="P-loop_NTPase"/>
</dbReference>
<keyword evidence="6" id="KW-1185">Reference proteome</keyword>
<reference evidence="6" key="1">
    <citation type="journal article" date="2019" name="Int. J. Syst. Evol. Microbiol.">
        <title>The Global Catalogue of Microorganisms (GCM) 10K type strain sequencing project: providing services to taxonomists for standard genome sequencing and annotation.</title>
        <authorList>
            <consortium name="The Broad Institute Genomics Platform"/>
            <consortium name="The Broad Institute Genome Sequencing Center for Infectious Disease"/>
            <person name="Wu L."/>
            <person name="Ma J."/>
        </authorList>
    </citation>
    <scope>NUCLEOTIDE SEQUENCE [LARGE SCALE GENOMIC DNA]</scope>
    <source>
        <strain evidence="6">FCH27</strain>
    </source>
</reference>
<proteinExistence type="inferred from homology"/>
<dbReference type="PRINTS" id="PR00364">
    <property type="entry name" value="DISEASERSIST"/>
</dbReference>
<evidence type="ECO:0000256" key="3">
    <source>
        <dbReference type="PROSITE-ProRule" id="PRU01091"/>
    </source>
</evidence>
<evidence type="ECO:0000259" key="4">
    <source>
        <dbReference type="PROSITE" id="PS51755"/>
    </source>
</evidence>
<evidence type="ECO:0000313" key="5">
    <source>
        <dbReference type="EMBL" id="MFC7361970.1"/>
    </source>
</evidence>
<evidence type="ECO:0000256" key="1">
    <source>
        <dbReference type="ARBA" id="ARBA00005820"/>
    </source>
</evidence>
<dbReference type="InterPro" id="IPR036388">
    <property type="entry name" value="WH-like_DNA-bd_sf"/>
</dbReference>
<dbReference type="RefSeq" id="WP_255892405.1">
    <property type="nucleotide sequence ID" value="NZ_JAFMZM010000006.1"/>
</dbReference>
<dbReference type="Gene3D" id="1.25.40.10">
    <property type="entry name" value="Tetratricopeptide repeat domain"/>
    <property type="match status" value="2"/>
</dbReference>
<comment type="caution">
    <text evidence="5">The sequence shown here is derived from an EMBL/GenBank/DDBJ whole genome shotgun (WGS) entry which is preliminary data.</text>
</comment>
<protein>
    <submittedName>
        <fullName evidence="5">BTAD domain-containing putative transcriptional regulator</fullName>
    </submittedName>
</protein>
<sequence>MHGEPPDHAPLYFAALGPLEVRAGAQAIDLGPPLRRALLGLLLRAAPHAVTVERLIDELWPADPPHEPVRNLQVHVSALRKVLAPGGGGGALLETVGKAYRLTVTPDQVDLARFGSAHERVRAAYATGDLVEVAAAAEEALGLWRGEAWADLRHLPALDQVAVGLDERRLEVVALRAEALLQQGRHRDLVPELEEVVARNPLREDLVAPLVLALHRSGRQADALAELARLRRAKVDETGLEPGRGLLDLHQRVLVDDPSLRVDDASVRGRRRLPATTTRFFGRASEIDELVALLREPDVRLVTLTGPGGIGKTRLALAVAHELASDFPDGVWFVGLADVRDPALVLQAIAGTLGVDEVGDDFLTPLKKHLAQRRMLLLLDNFEQVDEAAPVVSEVLASAQDICALVTSRKRLQVYGEHVRVVGPLAEADAVPLFAARAREVAPWFDSGATDVIAHVCATLDRMPLALELAAARADEISLPDMASGLLARLELASYELRDRTPRQRSLRGAVAWSVDLLTAAEAAAFRRLGVFVGGFDADAAAGVAGADVGVLKGLTRASLLHVGGPGRFLMLETVREYALELLAEDLAETADAHAEWQLRTAEDALVGMRGPRRAEWFDRLAEERGNMRAAMTWWAGRAESGDRAAPELLLRLAAAQGIYWYHTSPGSEDVSWLPRAIRLAPEAPALTVGRAHHAMAICQGERGHAAEALRHSREAYARIDEADDPAWAARALNTLGGLTRDLGRPDEAAPMMDEAIALRRRLADPALPLTLSLVNRAMIALDLDDTPHARVCLEESLAIETDPVERALVLRCLADVALAEGENRQAADHLRSALEVLRGTGQRYRLVECLETMAVLAVHRTEPALAATLLAAADAALAEEESVAVPADVRFRERRTGSALAALAPAGLHAARATGAALTLDAALDLGMRCVADELGLLGRE</sequence>
<dbReference type="SMART" id="SM00028">
    <property type="entry name" value="TPR"/>
    <property type="match status" value="3"/>
</dbReference>
<dbReference type="PROSITE" id="PS51755">
    <property type="entry name" value="OMPR_PHOB"/>
    <property type="match status" value="1"/>
</dbReference>
<organism evidence="5 6">
    <name type="scientific">Nocardioides astragali</name>
    <dbReference type="NCBI Taxonomy" id="1776736"/>
    <lineage>
        <taxon>Bacteria</taxon>
        <taxon>Bacillati</taxon>
        <taxon>Actinomycetota</taxon>
        <taxon>Actinomycetes</taxon>
        <taxon>Propionibacteriales</taxon>
        <taxon>Nocardioidaceae</taxon>
        <taxon>Nocardioides</taxon>
    </lineage>
</organism>
<evidence type="ECO:0000256" key="2">
    <source>
        <dbReference type="ARBA" id="ARBA00023125"/>
    </source>
</evidence>
<dbReference type="Pfam" id="PF00486">
    <property type="entry name" value="Trans_reg_C"/>
    <property type="match status" value="1"/>
</dbReference>
<dbReference type="InterPro" id="IPR019734">
    <property type="entry name" value="TPR_rpt"/>
</dbReference>
<dbReference type="SMART" id="SM00862">
    <property type="entry name" value="Trans_reg_C"/>
    <property type="match status" value="1"/>
</dbReference>
<dbReference type="Gene3D" id="3.40.50.300">
    <property type="entry name" value="P-loop containing nucleotide triphosphate hydrolases"/>
    <property type="match status" value="1"/>
</dbReference>